<dbReference type="EMBL" id="JBHSLN010000016">
    <property type="protein sequence ID" value="MFC5296849.1"/>
    <property type="molecule type" value="Genomic_DNA"/>
</dbReference>
<dbReference type="InterPro" id="IPR045057">
    <property type="entry name" value="Gcn5-rel_NAT"/>
</dbReference>
<protein>
    <submittedName>
        <fullName evidence="3">GNAT family N-acetyltransferase</fullName>
        <ecNumber evidence="3">2.3.1.-</ecNumber>
    </submittedName>
</protein>
<dbReference type="Pfam" id="PF14542">
    <property type="entry name" value="Acetyltransf_CG"/>
    <property type="match status" value="1"/>
</dbReference>
<feature type="domain" description="N-acetyltransferase" evidence="2">
    <location>
        <begin position="14"/>
        <end position="116"/>
    </location>
</feature>
<keyword evidence="4" id="KW-1185">Reference proteome</keyword>
<proteinExistence type="predicted"/>
<sequence>MDETSAGPGAVRLVHDDDRDRFEALAGDALVGVLAYGDEPTGPEGPGAPGGPGGGGVVRDLRSTVVSPEHGGRGVGSALVRFALEDVRERGYRVTATCWFARGWIDRHPEFSDLLEDSATPQEDDPR</sequence>
<dbReference type="Proteomes" id="UP001595937">
    <property type="component" value="Unassembled WGS sequence"/>
</dbReference>
<evidence type="ECO:0000313" key="4">
    <source>
        <dbReference type="Proteomes" id="UP001595937"/>
    </source>
</evidence>
<dbReference type="GeneID" id="303295559"/>
<dbReference type="GO" id="GO:0016746">
    <property type="term" value="F:acyltransferase activity"/>
    <property type="evidence" value="ECO:0007669"/>
    <property type="project" value="UniProtKB-KW"/>
</dbReference>
<dbReference type="PROSITE" id="PS51729">
    <property type="entry name" value="GNAT_YJDJ"/>
    <property type="match status" value="1"/>
</dbReference>
<reference evidence="4" key="1">
    <citation type="journal article" date="2019" name="Int. J. Syst. Evol. Microbiol.">
        <title>The Global Catalogue of Microorganisms (GCM) 10K type strain sequencing project: providing services to taxonomists for standard genome sequencing and annotation.</title>
        <authorList>
            <consortium name="The Broad Institute Genomics Platform"/>
            <consortium name="The Broad Institute Genome Sequencing Center for Infectious Disease"/>
            <person name="Wu L."/>
            <person name="Ma J."/>
        </authorList>
    </citation>
    <scope>NUCLEOTIDE SEQUENCE [LARGE SCALE GENOMIC DNA]</scope>
    <source>
        <strain evidence="4">CGMCC 1.16455</strain>
    </source>
</reference>
<dbReference type="RefSeq" id="WP_193118638.1">
    <property type="nucleotide sequence ID" value="NZ_BAAAIR010000003.1"/>
</dbReference>
<dbReference type="PANTHER" id="PTHR31435:SF10">
    <property type="entry name" value="BSR4717 PROTEIN"/>
    <property type="match status" value="1"/>
</dbReference>
<feature type="region of interest" description="Disordered" evidence="1">
    <location>
        <begin position="35"/>
        <end position="57"/>
    </location>
</feature>
<dbReference type="Gene3D" id="3.40.630.30">
    <property type="match status" value="1"/>
</dbReference>
<accession>A0ABW0FFL1</accession>
<dbReference type="SUPFAM" id="SSF55729">
    <property type="entry name" value="Acyl-CoA N-acyltransferases (Nat)"/>
    <property type="match status" value="1"/>
</dbReference>
<evidence type="ECO:0000256" key="1">
    <source>
        <dbReference type="SAM" id="MobiDB-lite"/>
    </source>
</evidence>
<keyword evidence="3" id="KW-0012">Acyltransferase</keyword>
<name>A0ABW0FFL1_9MICO</name>
<dbReference type="EC" id="2.3.1.-" evidence="3"/>
<evidence type="ECO:0000313" key="3">
    <source>
        <dbReference type="EMBL" id="MFC5296849.1"/>
    </source>
</evidence>
<dbReference type="InterPro" id="IPR016181">
    <property type="entry name" value="Acyl_CoA_acyltransferase"/>
</dbReference>
<dbReference type="InterPro" id="IPR031165">
    <property type="entry name" value="GNAT_YJDJ"/>
</dbReference>
<dbReference type="PANTHER" id="PTHR31435">
    <property type="entry name" value="PROTEIN NATD1"/>
    <property type="match status" value="1"/>
</dbReference>
<comment type="caution">
    <text evidence="3">The sequence shown here is derived from an EMBL/GenBank/DDBJ whole genome shotgun (WGS) entry which is preliminary data.</text>
</comment>
<organism evidence="3 4">
    <name type="scientific">Brachybacterium tyrofermentans</name>
    <dbReference type="NCBI Taxonomy" id="47848"/>
    <lineage>
        <taxon>Bacteria</taxon>
        <taxon>Bacillati</taxon>
        <taxon>Actinomycetota</taxon>
        <taxon>Actinomycetes</taxon>
        <taxon>Micrococcales</taxon>
        <taxon>Dermabacteraceae</taxon>
        <taxon>Brachybacterium</taxon>
    </lineage>
</organism>
<feature type="compositionally biased region" description="Gly residues" evidence="1">
    <location>
        <begin position="44"/>
        <end position="57"/>
    </location>
</feature>
<gene>
    <name evidence="3" type="ORF">ACFPK8_04950</name>
</gene>
<evidence type="ECO:0000259" key="2">
    <source>
        <dbReference type="PROSITE" id="PS51729"/>
    </source>
</evidence>
<dbReference type="CDD" id="cd04301">
    <property type="entry name" value="NAT_SF"/>
    <property type="match status" value="1"/>
</dbReference>
<keyword evidence="3" id="KW-0808">Transferase</keyword>